<keyword evidence="5" id="KW-1185">Reference proteome</keyword>
<evidence type="ECO:0000313" key="4">
    <source>
        <dbReference type="EMBL" id="PKU29479.1"/>
    </source>
</evidence>
<evidence type="ECO:0000256" key="2">
    <source>
        <dbReference type="ARBA" id="ARBA00023242"/>
    </source>
</evidence>
<evidence type="ECO:0000256" key="3">
    <source>
        <dbReference type="SAM" id="MobiDB-lite"/>
    </source>
</evidence>
<feature type="region of interest" description="Disordered" evidence="3">
    <location>
        <begin position="1"/>
        <end position="23"/>
    </location>
</feature>
<name>A0A2I0T6R6_LIMLA</name>
<gene>
    <name evidence="4" type="ORF">llap_20217</name>
</gene>
<dbReference type="AlphaFoldDB" id="A0A2I0T6R6"/>
<evidence type="ECO:0000256" key="1">
    <source>
        <dbReference type="ARBA" id="ARBA00004123"/>
    </source>
</evidence>
<accession>A0A2I0T6R6</accession>
<dbReference type="EMBL" id="KZ516965">
    <property type="protein sequence ID" value="PKU29479.1"/>
    <property type="molecule type" value="Genomic_DNA"/>
</dbReference>
<reference evidence="5" key="1">
    <citation type="submission" date="2017-11" db="EMBL/GenBank/DDBJ databases">
        <authorList>
            <person name="Lima N.C."/>
            <person name="Parody-Merino A.M."/>
            <person name="Battley P.F."/>
            <person name="Fidler A.E."/>
            <person name="Prosdocimi F."/>
        </authorList>
    </citation>
    <scope>NUCLEOTIDE SEQUENCE [LARGE SCALE GENOMIC DNA]</scope>
</reference>
<feature type="region of interest" description="Disordered" evidence="3">
    <location>
        <begin position="95"/>
        <end position="143"/>
    </location>
</feature>
<reference evidence="5" key="2">
    <citation type="submission" date="2017-12" db="EMBL/GenBank/DDBJ databases">
        <title>Genome sequence of the Bar-tailed Godwit (Limosa lapponica baueri).</title>
        <authorList>
            <person name="Lima N.C.B."/>
            <person name="Parody-Merino A.M."/>
            <person name="Battley P.F."/>
            <person name="Fidler A.E."/>
            <person name="Prosdocimi F."/>
        </authorList>
    </citation>
    <scope>NUCLEOTIDE SEQUENCE [LARGE SCALE GENOMIC DNA]</scope>
</reference>
<proteinExistence type="predicted"/>
<dbReference type="GO" id="GO:0006355">
    <property type="term" value="P:regulation of DNA-templated transcription"/>
    <property type="evidence" value="ECO:0007669"/>
    <property type="project" value="TreeGrafter"/>
</dbReference>
<feature type="region of interest" description="Disordered" evidence="3">
    <location>
        <begin position="279"/>
        <end position="347"/>
    </location>
</feature>
<keyword evidence="2" id="KW-0539">Nucleus</keyword>
<dbReference type="GO" id="GO:0005654">
    <property type="term" value="C:nucleoplasm"/>
    <property type="evidence" value="ECO:0007669"/>
    <property type="project" value="TreeGrafter"/>
</dbReference>
<sequence length="402" mass="44745">MEDEKQLVPVVTNDAAVNGPGQVRDDSRRAMEVLKGVGTLAAFSSVLSAMGAPARGARLTAAVEDPVDSLLQRMAQHEGQAALDKTLEAVIANVSAPPSASPARNHSRERALGKQEGLGAPAVPSSSCSDGISRLSDRLPSSYSPHHLKRSVVEAMQRQARKMCNYNKILATKKNLDHVNKILKAKKLQRQSRTGNNFVKRRPGRPRKYPMQAVVSMQAFQAARLVSQELDKRQESSSPLHLRPDTITDVIEAVVQSVNLNTDHRKGWKRKRWLAEEQARKRQKSLPEDEQESNKSFSEAVVEPPSPHDALGKPRESENTEQPLPSLAQREKKAPRPPKKKYQKAGLYSDVYKTTDQAHVRARGEQKVMLLSHYLDHFLLYEYENIILVENKNATLLSDGTL</sequence>
<dbReference type="OrthoDB" id="79252at2759"/>
<comment type="subcellular location">
    <subcellularLocation>
        <location evidence="1">Nucleus</location>
    </subcellularLocation>
</comment>
<dbReference type="PANTHER" id="PTHR46147:SF2">
    <property type="entry name" value="SET-BINDING PROTEIN"/>
    <property type="match status" value="1"/>
</dbReference>
<evidence type="ECO:0000313" key="5">
    <source>
        <dbReference type="Proteomes" id="UP000233556"/>
    </source>
</evidence>
<organism evidence="4 5">
    <name type="scientific">Limosa lapponica baueri</name>
    <dbReference type="NCBI Taxonomy" id="1758121"/>
    <lineage>
        <taxon>Eukaryota</taxon>
        <taxon>Metazoa</taxon>
        <taxon>Chordata</taxon>
        <taxon>Craniata</taxon>
        <taxon>Vertebrata</taxon>
        <taxon>Euteleostomi</taxon>
        <taxon>Archelosauria</taxon>
        <taxon>Archosauria</taxon>
        <taxon>Dinosauria</taxon>
        <taxon>Saurischia</taxon>
        <taxon>Theropoda</taxon>
        <taxon>Coelurosauria</taxon>
        <taxon>Aves</taxon>
        <taxon>Neognathae</taxon>
        <taxon>Neoaves</taxon>
        <taxon>Charadriiformes</taxon>
        <taxon>Scolopacidae</taxon>
        <taxon>Limosa</taxon>
    </lineage>
</organism>
<dbReference type="PANTHER" id="PTHR46147">
    <property type="entry name" value="HISTONE-LYSINE N-METHYLTRANSFERASE ASH1"/>
    <property type="match status" value="1"/>
</dbReference>
<protein>
    <submittedName>
        <fullName evidence="4">Uncharacterized protein</fullName>
    </submittedName>
</protein>
<dbReference type="GO" id="GO:0042800">
    <property type="term" value="F:histone H3K4 methyltransferase activity"/>
    <property type="evidence" value="ECO:0007669"/>
    <property type="project" value="TreeGrafter"/>
</dbReference>
<dbReference type="Proteomes" id="UP000233556">
    <property type="component" value="Unassembled WGS sequence"/>
</dbReference>